<dbReference type="SUPFAM" id="SSF53720">
    <property type="entry name" value="ALDH-like"/>
    <property type="match status" value="1"/>
</dbReference>
<accession>A0A3S0R7Z0</accession>
<dbReference type="GO" id="GO:0016620">
    <property type="term" value="F:oxidoreductase activity, acting on the aldehyde or oxo group of donors, NAD or NADP as acceptor"/>
    <property type="evidence" value="ECO:0007669"/>
    <property type="project" value="InterPro"/>
</dbReference>
<reference evidence="7 8" key="1">
    <citation type="submission" date="2018-12" db="EMBL/GenBank/DDBJ databases">
        <authorList>
            <person name="Yang Y."/>
        </authorList>
    </citation>
    <scope>NUCLEOTIDE SEQUENCE [LARGE SCALE GENOMIC DNA]</scope>
    <source>
        <strain evidence="7 8">L-25-5w-1</strain>
    </source>
</reference>
<name>A0A3S0R7Z0_9PROT</name>
<dbReference type="FunFam" id="3.40.605.10:FF:000007">
    <property type="entry name" value="NAD/NADP-dependent betaine aldehyde dehydrogenase"/>
    <property type="match status" value="1"/>
</dbReference>
<dbReference type="Gene3D" id="3.40.605.10">
    <property type="entry name" value="Aldehyde Dehydrogenase, Chain A, domain 1"/>
    <property type="match status" value="1"/>
</dbReference>
<evidence type="ECO:0000256" key="2">
    <source>
        <dbReference type="ARBA" id="ARBA00023002"/>
    </source>
</evidence>
<evidence type="ECO:0000259" key="6">
    <source>
        <dbReference type="Pfam" id="PF00171"/>
    </source>
</evidence>
<keyword evidence="3" id="KW-0558">Oxidation</keyword>
<evidence type="ECO:0000256" key="5">
    <source>
        <dbReference type="RuleBase" id="RU003345"/>
    </source>
</evidence>
<dbReference type="FunFam" id="3.40.605.10:FF:000026">
    <property type="entry name" value="Aldehyde dehydrogenase, putative"/>
    <property type="match status" value="1"/>
</dbReference>
<dbReference type="InterPro" id="IPR016163">
    <property type="entry name" value="Ald_DH_C"/>
</dbReference>
<dbReference type="FunFam" id="3.40.309.10:FF:000009">
    <property type="entry name" value="Aldehyde dehydrogenase A"/>
    <property type="match status" value="1"/>
</dbReference>
<organism evidence="7 8">
    <name type="scientific">Azospirillum griseum</name>
    <dbReference type="NCBI Taxonomy" id="2496639"/>
    <lineage>
        <taxon>Bacteria</taxon>
        <taxon>Pseudomonadati</taxon>
        <taxon>Pseudomonadota</taxon>
        <taxon>Alphaproteobacteria</taxon>
        <taxon>Rhodospirillales</taxon>
        <taxon>Azospirillaceae</taxon>
        <taxon>Azospirillum</taxon>
    </lineage>
</organism>
<feature type="active site" evidence="4">
    <location>
        <position position="275"/>
    </location>
</feature>
<evidence type="ECO:0000313" key="8">
    <source>
        <dbReference type="Proteomes" id="UP000277007"/>
    </source>
</evidence>
<dbReference type="InterPro" id="IPR016161">
    <property type="entry name" value="Ald_DH/histidinol_DH"/>
</dbReference>
<comment type="caution">
    <text evidence="7">The sequence shown here is derived from an EMBL/GenBank/DDBJ whole genome shotgun (WGS) entry which is preliminary data.</text>
</comment>
<feature type="domain" description="Aldehyde dehydrogenase" evidence="6">
    <location>
        <begin position="33"/>
        <end position="497"/>
    </location>
</feature>
<evidence type="ECO:0000256" key="3">
    <source>
        <dbReference type="ARBA" id="ARBA00023097"/>
    </source>
</evidence>
<keyword evidence="2 5" id="KW-0560">Oxidoreductase</keyword>
<dbReference type="InterPro" id="IPR015590">
    <property type="entry name" value="Aldehyde_DH_dom"/>
</dbReference>
<dbReference type="RefSeq" id="WP_126616980.1">
    <property type="nucleotide sequence ID" value="NZ_JBHUCY010000009.1"/>
</dbReference>
<evidence type="ECO:0000256" key="1">
    <source>
        <dbReference type="ARBA" id="ARBA00009986"/>
    </source>
</evidence>
<dbReference type="PANTHER" id="PTHR11699">
    <property type="entry name" value="ALDEHYDE DEHYDROGENASE-RELATED"/>
    <property type="match status" value="1"/>
</dbReference>
<dbReference type="Gene3D" id="3.40.309.10">
    <property type="entry name" value="Aldehyde Dehydrogenase, Chain A, domain 2"/>
    <property type="match status" value="1"/>
</dbReference>
<protein>
    <submittedName>
        <fullName evidence="7">Aldehyde dehydrogenase</fullName>
    </submittedName>
</protein>
<dbReference type="InterPro" id="IPR029510">
    <property type="entry name" value="Ald_DH_CS_GLU"/>
</dbReference>
<evidence type="ECO:0000256" key="4">
    <source>
        <dbReference type="PROSITE-ProRule" id="PRU10007"/>
    </source>
</evidence>
<sequence>MKIAPPDSVVERVLPSVEAFLTAPLMVIGREFVPAASGNTYTVFNPATGKPLAQVPAAASEDVERAVAAARAAFAGPWGRLPPVQRQAVMLRLADLIEEHGEELAQLETLNNGKSITLSRLVEVQSSVEYVRYMAGWATKIEGSTLDVSIPIPPGMRYQAFTRKEPVGVVAAITPWNFPLTMACWKVAPALAAGCTVVLKPAEETPLTSIRLAQLCLEAGIPEGVVNVITGLGEDAGAPLVAHPGVSKISFTGSTETGKRIGIQAMRDMKRVTLELGGKAPMLMFDDMDLDLLGVAAGVGSFFNTGQTCCAGVRIYAQKGIHDRVLDTLSAVTRRLSIGSGLDPRNQINPLVSARHKAHVQACIARGVADGARPVIAGSAPDEGYYVAPELFTDVRQDMALMQDEVFGPVITVTPFHDEDEAIRLANDTRYGLGASIWTGNLNTVMRCVPQIQAGTVWVNSHNLPDQNMPFGGFKQSGIGREHGRGALDNYLETKSVCVAFR</sequence>
<dbReference type="OrthoDB" id="9772584at2"/>
<dbReference type="EMBL" id="RXMA01000014">
    <property type="protein sequence ID" value="RTR18618.1"/>
    <property type="molecule type" value="Genomic_DNA"/>
</dbReference>
<dbReference type="Proteomes" id="UP000277007">
    <property type="component" value="Unassembled WGS sequence"/>
</dbReference>
<comment type="similarity">
    <text evidence="1 5">Belongs to the aldehyde dehydrogenase family.</text>
</comment>
<dbReference type="AlphaFoldDB" id="A0A3S0R7Z0"/>
<dbReference type="InterPro" id="IPR016162">
    <property type="entry name" value="Ald_DH_N"/>
</dbReference>
<dbReference type="PROSITE" id="PS00687">
    <property type="entry name" value="ALDEHYDE_DEHYDR_GLU"/>
    <property type="match status" value="1"/>
</dbReference>
<dbReference type="Pfam" id="PF00171">
    <property type="entry name" value="Aldedh"/>
    <property type="match status" value="1"/>
</dbReference>
<evidence type="ECO:0000313" key="7">
    <source>
        <dbReference type="EMBL" id="RTR18618.1"/>
    </source>
</evidence>
<gene>
    <name evidence="7" type="ORF">EJ903_15385</name>
</gene>
<proteinExistence type="inferred from homology"/>
<keyword evidence="8" id="KW-1185">Reference proteome</keyword>